<feature type="chain" id="PRO_5043952852" evidence="2">
    <location>
        <begin position="22"/>
        <end position="63"/>
    </location>
</feature>
<protein>
    <submittedName>
        <fullName evidence="3">Uncharacterized protein</fullName>
    </submittedName>
</protein>
<name>A0AAU8DRL5_9ACTN</name>
<feature type="region of interest" description="Disordered" evidence="1">
    <location>
        <begin position="27"/>
        <end position="63"/>
    </location>
</feature>
<gene>
    <name evidence="3" type="ORF">ABLG96_20285</name>
</gene>
<evidence type="ECO:0000256" key="2">
    <source>
        <dbReference type="SAM" id="SignalP"/>
    </source>
</evidence>
<evidence type="ECO:0000313" key="3">
    <source>
        <dbReference type="EMBL" id="XCG63502.1"/>
    </source>
</evidence>
<dbReference type="PROSITE" id="PS51257">
    <property type="entry name" value="PROKAR_LIPOPROTEIN"/>
    <property type="match status" value="1"/>
</dbReference>
<sequence length="63" mass="6113">MNTKLKTATPALLAAATLFLAACGSDEKPAQATPPATTAPAVASSTADSTTSGSPTTESSTTE</sequence>
<feature type="signal peptide" evidence="2">
    <location>
        <begin position="1"/>
        <end position="21"/>
    </location>
</feature>
<reference evidence="3" key="1">
    <citation type="submission" date="2024-05" db="EMBL/GenBank/DDBJ databases">
        <authorList>
            <person name="Cai S.Y."/>
            <person name="Jin L.M."/>
            <person name="Li H.R."/>
        </authorList>
    </citation>
    <scope>NUCLEOTIDE SEQUENCE</scope>
    <source>
        <strain evidence="3">A5-74</strain>
    </source>
</reference>
<feature type="compositionally biased region" description="Low complexity" evidence="1">
    <location>
        <begin position="30"/>
        <end position="63"/>
    </location>
</feature>
<accession>A0AAU8DRL5</accession>
<proteinExistence type="predicted"/>
<keyword evidence="2" id="KW-0732">Signal</keyword>
<dbReference type="RefSeq" id="WP_353649117.1">
    <property type="nucleotide sequence ID" value="NZ_CP159218.1"/>
</dbReference>
<dbReference type="EMBL" id="CP159218">
    <property type="protein sequence ID" value="XCG63502.1"/>
    <property type="molecule type" value="Genomic_DNA"/>
</dbReference>
<dbReference type="AlphaFoldDB" id="A0AAU8DRL5"/>
<evidence type="ECO:0000256" key="1">
    <source>
        <dbReference type="SAM" id="MobiDB-lite"/>
    </source>
</evidence>
<organism evidence="3">
    <name type="scientific">Nakamurella sp. A5-74</name>
    <dbReference type="NCBI Taxonomy" id="3158264"/>
    <lineage>
        <taxon>Bacteria</taxon>
        <taxon>Bacillati</taxon>
        <taxon>Actinomycetota</taxon>
        <taxon>Actinomycetes</taxon>
        <taxon>Nakamurellales</taxon>
        <taxon>Nakamurellaceae</taxon>
        <taxon>Nakamurella</taxon>
    </lineage>
</organism>